<comment type="caution">
    <text evidence="3">The sequence shown here is derived from an EMBL/GenBank/DDBJ whole genome shotgun (WGS) entry which is preliminary data.</text>
</comment>
<evidence type="ECO:0000256" key="1">
    <source>
        <dbReference type="SAM" id="Phobius"/>
    </source>
</evidence>
<accession>A0ABW7MMA9</accession>
<name>A0ABW7MMA9_9FLAO</name>
<evidence type="ECO:0000259" key="2">
    <source>
        <dbReference type="Pfam" id="PF02517"/>
    </source>
</evidence>
<protein>
    <submittedName>
        <fullName evidence="3">Type II CAAX endopeptidase family protein</fullName>
    </submittedName>
</protein>
<dbReference type="Pfam" id="PF02517">
    <property type="entry name" value="Rce1-like"/>
    <property type="match status" value="1"/>
</dbReference>
<dbReference type="InterPro" id="IPR003675">
    <property type="entry name" value="Rce1/LyrA-like_dom"/>
</dbReference>
<feature type="transmembrane region" description="Helical" evidence="1">
    <location>
        <begin position="44"/>
        <end position="65"/>
    </location>
</feature>
<keyword evidence="1" id="KW-0472">Membrane</keyword>
<feature type="transmembrane region" description="Helical" evidence="1">
    <location>
        <begin position="148"/>
        <end position="167"/>
    </location>
</feature>
<feature type="transmembrane region" description="Helical" evidence="1">
    <location>
        <begin position="6"/>
        <end position="23"/>
    </location>
</feature>
<dbReference type="EMBL" id="JBAWKC010000001">
    <property type="protein sequence ID" value="MFH6767951.1"/>
    <property type="molecule type" value="Genomic_DNA"/>
</dbReference>
<evidence type="ECO:0000313" key="4">
    <source>
        <dbReference type="Proteomes" id="UP001610104"/>
    </source>
</evidence>
<keyword evidence="4" id="KW-1185">Reference proteome</keyword>
<keyword evidence="1" id="KW-1133">Transmembrane helix</keyword>
<evidence type="ECO:0000313" key="3">
    <source>
        <dbReference type="EMBL" id="MFH6767951.1"/>
    </source>
</evidence>
<gene>
    <name evidence="3" type="ORF">V8G56_04315</name>
</gene>
<feature type="transmembrane region" description="Helical" evidence="1">
    <location>
        <begin position="119"/>
        <end position="136"/>
    </location>
</feature>
<feature type="domain" description="CAAX prenyl protease 2/Lysostaphin resistance protein A-like" evidence="2">
    <location>
        <begin position="119"/>
        <end position="204"/>
    </location>
</feature>
<reference evidence="3 4" key="1">
    <citation type="submission" date="2024-02" db="EMBL/GenBank/DDBJ databases">
        <title>A Gaetbulibacter species isolated from tidal flats and genomic insights of their niches.</title>
        <authorList>
            <person name="Ye Y."/>
        </authorList>
    </citation>
    <scope>NUCLEOTIDE SEQUENCE [LARGE SCALE GENOMIC DNA]</scope>
    <source>
        <strain evidence="3 4">KEM-8</strain>
    </source>
</reference>
<feature type="transmembrane region" description="Helical" evidence="1">
    <location>
        <begin position="174"/>
        <end position="190"/>
    </location>
</feature>
<proteinExistence type="predicted"/>
<dbReference type="RefSeq" id="WP_395437225.1">
    <property type="nucleotide sequence ID" value="NZ_JBAWKC010000001.1"/>
</dbReference>
<sequence>MDKIAQIISLISACFITYFLISYQYKILNIRNLENALLSENGLILINIKHLLGILVFGSGFYLLFSDYSYLLHLPEFSGFKIVLLFTLTVVASAIVSFKSVKKHIVDNRNYSRYRINNAYLYFVIRLVFLLCYEFFFRGVLFFTLLEWNGLGTAIFITTVLYMLIHVFDSKEEVFGALPFGIILCLFSYFTNSIWAAFLIHITLSGIYEVSIFNHLTLNSRKS</sequence>
<keyword evidence="1" id="KW-0812">Transmembrane</keyword>
<feature type="transmembrane region" description="Helical" evidence="1">
    <location>
        <begin position="196"/>
        <end position="218"/>
    </location>
</feature>
<feature type="transmembrane region" description="Helical" evidence="1">
    <location>
        <begin position="77"/>
        <end position="98"/>
    </location>
</feature>
<dbReference type="Proteomes" id="UP001610104">
    <property type="component" value="Unassembled WGS sequence"/>
</dbReference>
<organism evidence="3 4">
    <name type="scientific">Gaetbulibacter aquiaggeris</name>
    <dbReference type="NCBI Taxonomy" id="1735373"/>
    <lineage>
        <taxon>Bacteria</taxon>
        <taxon>Pseudomonadati</taxon>
        <taxon>Bacteroidota</taxon>
        <taxon>Flavobacteriia</taxon>
        <taxon>Flavobacteriales</taxon>
        <taxon>Flavobacteriaceae</taxon>
        <taxon>Gaetbulibacter</taxon>
    </lineage>
</organism>